<sequence length="234" mass="27848">MKSGKKVVCEKRTYSREFDSHHHDFGQFLFPLHGSLDLQTTHQNIDLKPDYCLYLPPECNHVYRSMDRNEFLILDIPSYYLPGETESMYMKLDQQWASIRFLLLEEAQHQENSSPALQDLTRYVAHKLKTPESPSLDYIHNHYKEAIKVEELAALEHYHPVYYTSWFKQKTGKSPKEYMLELRFNEAKRLLTETTWPITSISEELGFENSSSFTRWFVKCAGMPPQKYRNLYFR</sequence>
<evidence type="ECO:0000256" key="3">
    <source>
        <dbReference type="ARBA" id="ARBA00023163"/>
    </source>
</evidence>
<evidence type="ECO:0000256" key="2">
    <source>
        <dbReference type="ARBA" id="ARBA00023125"/>
    </source>
</evidence>
<dbReference type="InterPro" id="IPR018060">
    <property type="entry name" value="HTH_AraC"/>
</dbReference>
<comment type="caution">
    <text evidence="5">The sequence shown here is derived from an EMBL/GenBank/DDBJ whole genome shotgun (WGS) entry which is preliminary data.</text>
</comment>
<dbReference type="InterPro" id="IPR011051">
    <property type="entry name" value="RmlC_Cupin_sf"/>
</dbReference>
<dbReference type="Gene3D" id="1.10.10.60">
    <property type="entry name" value="Homeodomain-like"/>
    <property type="match status" value="2"/>
</dbReference>
<dbReference type="PANTHER" id="PTHR43280">
    <property type="entry name" value="ARAC-FAMILY TRANSCRIPTIONAL REGULATOR"/>
    <property type="match status" value="1"/>
</dbReference>
<dbReference type="SMART" id="SM00342">
    <property type="entry name" value="HTH_ARAC"/>
    <property type="match status" value="1"/>
</dbReference>
<accession>A0A366XTG5</accession>
<dbReference type="PROSITE" id="PS01124">
    <property type="entry name" value="HTH_ARAC_FAMILY_2"/>
    <property type="match status" value="1"/>
</dbReference>
<evidence type="ECO:0000313" key="5">
    <source>
        <dbReference type="EMBL" id="RBW68435.1"/>
    </source>
</evidence>
<dbReference type="Pfam" id="PF02311">
    <property type="entry name" value="AraC_binding"/>
    <property type="match status" value="1"/>
</dbReference>
<name>A0A366XTG5_9BACI</name>
<organism evidence="5 6">
    <name type="scientific">Bacillus taeanensis</name>
    <dbReference type="NCBI Taxonomy" id="273032"/>
    <lineage>
        <taxon>Bacteria</taxon>
        <taxon>Bacillati</taxon>
        <taxon>Bacillota</taxon>
        <taxon>Bacilli</taxon>
        <taxon>Bacillales</taxon>
        <taxon>Bacillaceae</taxon>
        <taxon>Bacillus</taxon>
    </lineage>
</organism>
<keyword evidence="6" id="KW-1185">Reference proteome</keyword>
<gene>
    <name evidence="5" type="ORF">DS031_16600</name>
</gene>
<feature type="domain" description="HTH araC/xylS-type" evidence="4">
    <location>
        <begin position="133"/>
        <end position="231"/>
    </location>
</feature>
<dbReference type="InterPro" id="IPR009057">
    <property type="entry name" value="Homeodomain-like_sf"/>
</dbReference>
<dbReference type="Gene3D" id="2.60.120.10">
    <property type="entry name" value="Jelly Rolls"/>
    <property type="match status" value="1"/>
</dbReference>
<protein>
    <submittedName>
        <fullName evidence="5">AraC family transcriptional regulator</fullName>
    </submittedName>
</protein>
<reference evidence="5 6" key="1">
    <citation type="submission" date="2018-07" db="EMBL/GenBank/DDBJ databases">
        <title>Lottiidibacillus patelloidae gen. nov., sp. nov., isolated from the intestinal tract of a marine limpet and the reclassification of B. taeanensis BH030017T, B. algicola KMM 3737T and B. hwajinpoensis SW-72T as genus Lottiidibacillus.</title>
        <authorList>
            <person name="Liu R."/>
            <person name="Huang Z."/>
        </authorList>
    </citation>
    <scope>NUCLEOTIDE SEQUENCE [LARGE SCALE GENOMIC DNA]</scope>
    <source>
        <strain evidence="5 6">BH030017</strain>
    </source>
</reference>
<keyword evidence="3" id="KW-0804">Transcription</keyword>
<keyword evidence="2" id="KW-0238">DNA-binding</keyword>
<dbReference type="PANTHER" id="PTHR43280:SF26">
    <property type="entry name" value="ARAC-FAMILY TRANSCRIPTIONAL REGULATOR"/>
    <property type="match status" value="1"/>
</dbReference>
<proteinExistence type="predicted"/>
<dbReference type="InterPro" id="IPR014710">
    <property type="entry name" value="RmlC-like_jellyroll"/>
</dbReference>
<dbReference type="AlphaFoldDB" id="A0A366XTG5"/>
<dbReference type="GO" id="GO:0003700">
    <property type="term" value="F:DNA-binding transcription factor activity"/>
    <property type="evidence" value="ECO:0007669"/>
    <property type="project" value="InterPro"/>
</dbReference>
<keyword evidence="1" id="KW-0805">Transcription regulation</keyword>
<dbReference type="Pfam" id="PF12833">
    <property type="entry name" value="HTH_18"/>
    <property type="match status" value="1"/>
</dbReference>
<dbReference type="RefSeq" id="WP_113807183.1">
    <property type="nucleotide sequence ID" value="NZ_QOCW01000020.1"/>
</dbReference>
<dbReference type="GO" id="GO:0043565">
    <property type="term" value="F:sequence-specific DNA binding"/>
    <property type="evidence" value="ECO:0007669"/>
    <property type="project" value="InterPro"/>
</dbReference>
<evidence type="ECO:0000256" key="1">
    <source>
        <dbReference type="ARBA" id="ARBA00023015"/>
    </source>
</evidence>
<dbReference type="Proteomes" id="UP000253314">
    <property type="component" value="Unassembled WGS sequence"/>
</dbReference>
<dbReference type="EMBL" id="QOCW01000020">
    <property type="protein sequence ID" value="RBW68435.1"/>
    <property type="molecule type" value="Genomic_DNA"/>
</dbReference>
<dbReference type="SUPFAM" id="SSF51182">
    <property type="entry name" value="RmlC-like cupins"/>
    <property type="match status" value="1"/>
</dbReference>
<dbReference type="SUPFAM" id="SSF46689">
    <property type="entry name" value="Homeodomain-like"/>
    <property type="match status" value="2"/>
</dbReference>
<evidence type="ECO:0000259" key="4">
    <source>
        <dbReference type="PROSITE" id="PS01124"/>
    </source>
</evidence>
<dbReference type="OrthoDB" id="1681793at2"/>
<evidence type="ECO:0000313" key="6">
    <source>
        <dbReference type="Proteomes" id="UP000253314"/>
    </source>
</evidence>
<dbReference type="InterPro" id="IPR003313">
    <property type="entry name" value="AraC-bd"/>
</dbReference>